<evidence type="ECO:0000256" key="15">
    <source>
        <dbReference type="PROSITE-ProRule" id="PRU00192"/>
    </source>
</evidence>
<dbReference type="GO" id="GO:0016324">
    <property type="term" value="C:apical plasma membrane"/>
    <property type="evidence" value="ECO:0007669"/>
    <property type="project" value="UniProtKB-SubCell"/>
</dbReference>
<dbReference type="FunFam" id="2.30.42.10:FF:000002">
    <property type="entry name" value="Disks large homolog 4 isoform 2"/>
    <property type="match status" value="1"/>
</dbReference>
<dbReference type="GO" id="GO:0097120">
    <property type="term" value="P:receptor localization to synapse"/>
    <property type="evidence" value="ECO:0007669"/>
    <property type="project" value="TreeGrafter"/>
</dbReference>
<dbReference type="InterPro" id="IPR050614">
    <property type="entry name" value="Synaptic_Scaffolding_LAP-MAGUK"/>
</dbReference>
<dbReference type="Pfam" id="PF10608">
    <property type="entry name" value="MAGUK_N_PEST"/>
    <property type="match status" value="1"/>
</dbReference>
<feature type="domain" description="PDZ" evidence="19">
    <location>
        <begin position="359"/>
        <end position="446"/>
    </location>
</feature>
<evidence type="ECO:0000256" key="13">
    <source>
        <dbReference type="ARBA" id="ARBA00023136"/>
    </source>
</evidence>
<dbReference type="Gene3D" id="3.30.63.10">
    <property type="entry name" value="Guanylate Kinase phosphate binding domain"/>
    <property type="match status" value="1"/>
</dbReference>
<dbReference type="CDD" id="cd06723">
    <property type="entry name" value="PDZ1_Dlg1-2-4-like"/>
    <property type="match status" value="1"/>
</dbReference>
<dbReference type="Proteomes" id="UP000515129">
    <property type="component" value="Chromosome 31"/>
</dbReference>
<evidence type="ECO:0000256" key="1">
    <source>
        <dbReference type="ARBA" id="ARBA00004202"/>
    </source>
</evidence>
<dbReference type="InterPro" id="IPR019590">
    <property type="entry name" value="DLG1_PEST_dom"/>
</dbReference>
<dbReference type="InterPro" id="IPR036892">
    <property type="entry name" value="L27_dom_sf"/>
</dbReference>
<sequence length="929" mass="102756">MPVRKKDAQRALQLLEEYRTKLSQTGDPHLRHSIERVINIFQSTLFQALIDIQEFYEVSLQDNENKPIESSSLQTREPFPPVNEWNLTGLPSTIGPTETVPSVHAQSKEKYRYQDEDTTSPPEQSSPHLPGDVRPPELVQVSEKNISQIENVHGYVSHSHISPMKVESLECVFDGLSTLGGEEVPAPAFATLYSQSDTLMQQADVIAPSAPIIPVIPISPVPAETTAIPAPTSQASPAPVVVNTESLDTSPYVNGTEADYEYEEITLERGNSGLGFSIAGGTDNPHIGEDPSIFITKIIPGGAAAQDGRLGVNDCILRVNDVDVRDVTHSSAVEALKEAGGIVRLYVRRKKAVTEKIMDLKLVKGPKGLGFSIAGGVGNQHIPGDNSIYITKIIEGGAAHKDGRLQIGDKLLAVNAVCLEEVTHEDAVTALKNTPDVVYLKVAKPTSVFMNDSYVPPDVTSSYSQHMENHISTQSYLSQPLTPATPSRYSPISKGMLGDDEITREPRKIVLHRGTTGLGFNIVGGEDGEGIFISFILAGGPADLCGELKKGDRIISVNGVDLRSATHEQAAAALKNAGQTVTIVAQYRPEEYSRFEAKIHDLREQMMNSSISSGSGSLRTSQKRTLYVRALFDYDITKDSGLPSQGLNFRFGDILHVLNASDEEWWQARHVTPDGEIEEMGVIPSKKRVERKERARLKTVKFNSKSRDKGDLSDDKGLSGQEEYVLSYETVAQQEVSYARPVIVLGPMKDRINDDLISEFPDKFGSCVPHTTRPKRDYEVDGRDYHFVNSREQMEKDIQDHKFIEAGQYNNHLYGTSVQSVREVAEKGKHCILDVSGNAIKRLQLAQLYPIAVFVKPKSVENILEMNKRLMEEQGRKTYDRAIKLEQEFLEHFTAIVQGDTLEEIYNQVKQVIEEQSGPIIWVPVKEKL</sequence>
<evidence type="ECO:0000256" key="4">
    <source>
        <dbReference type="ARBA" id="ARBA00004496"/>
    </source>
</evidence>
<dbReference type="Pfam" id="PF00018">
    <property type="entry name" value="SH3_1"/>
    <property type="match status" value="1"/>
</dbReference>
<dbReference type="FunFam" id="1.10.287.470:FF:000001">
    <property type="entry name" value="Disks large 1 isoform X3"/>
    <property type="match status" value="1"/>
</dbReference>
<evidence type="ECO:0000256" key="6">
    <source>
        <dbReference type="ARBA" id="ARBA00007014"/>
    </source>
</evidence>
<dbReference type="InterPro" id="IPR036028">
    <property type="entry name" value="SH3-like_dom_sf"/>
</dbReference>
<dbReference type="SUPFAM" id="SSF101288">
    <property type="entry name" value="L27 domain"/>
    <property type="match status" value="1"/>
</dbReference>
<dbReference type="SUPFAM" id="SSF50044">
    <property type="entry name" value="SH3-domain"/>
    <property type="match status" value="1"/>
</dbReference>
<dbReference type="GO" id="GO:0016323">
    <property type="term" value="C:basolateral plasma membrane"/>
    <property type="evidence" value="ECO:0007669"/>
    <property type="project" value="TreeGrafter"/>
</dbReference>
<dbReference type="SMART" id="SM00228">
    <property type="entry name" value="PDZ"/>
    <property type="match status" value="3"/>
</dbReference>
<dbReference type="FunFam" id="3.40.50.300:FF:001402">
    <property type="entry name" value="Discs, large homolog 3 (Drosophila)"/>
    <property type="match status" value="1"/>
</dbReference>
<feature type="compositionally biased region" description="Polar residues" evidence="16">
    <location>
        <begin position="85"/>
        <end position="100"/>
    </location>
</feature>
<dbReference type="InterPro" id="IPR020590">
    <property type="entry name" value="Guanylate_kinase_CS"/>
</dbReference>
<dbReference type="GO" id="GO:0031594">
    <property type="term" value="C:neuromuscular junction"/>
    <property type="evidence" value="ECO:0007669"/>
    <property type="project" value="InterPro"/>
</dbReference>
<dbReference type="GO" id="GO:0098609">
    <property type="term" value="P:cell-cell adhesion"/>
    <property type="evidence" value="ECO:0007669"/>
    <property type="project" value="TreeGrafter"/>
</dbReference>
<dbReference type="FunFam" id="2.30.42.10:FF:000001">
    <property type="entry name" value="Disks large homolog 1 isoform 2"/>
    <property type="match status" value="1"/>
</dbReference>
<dbReference type="SMART" id="SM00326">
    <property type="entry name" value="SH3"/>
    <property type="match status" value="1"/>
</dbReference>
<dbReference type="PIRSF" id="PIRSF001741">
    <property type="entry name" value="MAGUK_DLGH"/>
    <property type="match status" value="1"/>
</dbReference>
<evidence type="ECO:0000256" key="5">
    <source>
        <dbReference type="ARBA" id="ARBA00004586"/>
    </source>
</evidence>
<evidence type="ECO:0000256" key="7">
    <source>
        <dbReference type="ARBA" id="ARBA00022443"/>
    </source>
</evidence>
<evidence type="ECO:0000313" key="22">
    <source>
        <dbReference type="RefSeq" id="XP_026069485.1"/>
    </source>
</evidence>
<dbReference type="SUPFAM" id="SSF52540">
    <property type="entry name" value="P-loop containing nucleoside triphosphate hydrolases"/>
    <property type="match status" value="1"/>
</dbReference>
<evidence type="ECO:0000259" key="18">
    <source>
        <dbReference type="PROSITE" id="PS50052"/>
    </source>
</evidence>
<evidence type="ECO:0000256" key="14">
    <source>
        <dbReference type="ARBA" id="ARBA00044189"/>
    </source>
</evidence>
<evidence type="ECO:0000313" key="21">
    <source>
        <dbReference type="Proteomes" id="UP000515129"/>
    </source>
</evidence>
<dbReference type="PANTHER" id="PTHR23119">
    <property type="entry name" value="DISCS LARGE"/>
    <property type="match status" value="1"/>
</dbReference>
<evidence type="ECO:0000259" key="20">
    <source>
        <dbReference type="PROSITE" id="PS51022"/>
    </source>
</evidence>
<dbReference type="InterPro" id="IPR019583">
    <property type="entry name" value="DLG1-4_PDZ_assoc"/>
</dbReference>
<organism evidence="21 22">
    <name type="scientific">Carassius auratus</name>
    <name type="common">Goldfish</name>
    <dbReference type="NCBI Taxonomy" id="7957"/>
    <lineage>
        <taxon>Eukaryota</taxon>
        <taxon>Metazoa</taxon>
        <taxon>Chordata</taxon>
        <taxon>Craniata</taxon>
        <taxon>Vertebrata</taxon>
        <taxon>Euteleostomi</taxon>
        <taxon>Actinopterygii</taxon>
        <taxon>Neopterygii</taxon>
        <taxon>Teleostei</taxon>
        <taxon>Ostariophysi</taxon>
        <taxon>Cypriniformes</taxon>
        <taxon>Cyprinidae</taxon>
        <taxon>Cyprininae</taxon>
        <taxon>Carassius</taxon>
    </lineage>
</organism>
<dbReference type="InterPro" id="IPR001452">
    <property type="entry name" value="SH3_domain"/>
</dbReference>
<protein>
    <recommendedName>
        <fullName evidence="14">Disks large homolog 1</fullName>
    </recommendedName>
</protein>
<dbReference type="GO" id="GO:0099072">
    <property type="term" value="P:regulation of postsynaptic membrane neurotransmitter receptor levels"/>
    <property type="evidence" value="ECO:0007669"/>
    <property type="project" value="TreeGrafter"/>
</dbReference>
<feature type="compositionally biased region" description="Basic and acidic residues" evidence="16">
    <location>
        <begin position="106"/>
        <end position="115"/>
    </location>
</feature>
<dbReference type="FunFam" id="3.30.63.10:FF:000001">
    <property type="entry name" value="Disks large homolog 1 isoform 2"/>
    <property type="match status" value="1"/>
</dbReference>
<evidence type="ECO:0000256" key="8">
    <source>
        <dbReference type="ARBA" id="ARBA00022475"/>
    </source>
</evidence>
<dbReference type="Pfam" id="PF00625">
    <property type="entry name" value="Guanylate_kin"/>
    <property type="match status" value="1"/>
</dbReference>
<dbReference type="GO" id="GO:0005789">
    <property type="term" value="C:endoplasmic reticulum membrane"/>
    <property type="evidence" value="ECO:0007669"/>
    <property type="project" value="UniProtKB-SubCell"/>
</dbReference>
<dbReference type="GO" id="GO:0098839">
    <property type="term" value="C:postsynaptic density membrane"/>
    <property type="evidence" value="ECO:0007669"/>
    <property type="project" value="TreeGrafter"/>
</dbReference>
<dbReference type="PROSITE" id="PS50002">
    <property type="entry name" value="SH3"/>
    <property type="match status" value="1"/>
</dbReference>
<keyword evidence="9" id="KW-0963">Cytoplasm</keyword>
<dbReference type="CDD" id="cd06724">
    <property type="entry name" value="PDZ2_Dlg1-2-4-like"/>
    <property type="match status" value="1"/>
</dbReference>
<dbReference type="InterPro" id="IPR001478">
    <property type="entry name" value="PDZ"/>
</dbReference>
<dbReference type="Pfam" id="PF00595">
    <property type="entry name" value="PDZ"/>
    <property type="match status" value="3"/>
</dbReference>
<feature type="domain" description="PDZ" evidence="19">
    <location>
        <begin position="508"/>
        <end position="589"/>
    </location>
</feature>
<keyword evidence="11" id="KW-0256">Endoplasmic reticulum</keyword>
<dbReference type="GO" id="GO:0043005">
    <property type="term" value="C:neuron projection"/>
    <property type="evidence" value="ECO:0007669"/>
    <property type="project" value="InterPro"/>
</dbReference>
<dbReference type="GO" id="GO:0043113">
    <property type="term" value="P:receptor clustering"/>
    <property type="evidence" value="ECO:0007669"/>
    <property type="project" value="TreeGrafter"/>
</dbReference>
<dbReference type="CDD" id="cd06795">
    <property type="entry name" value="PDZ3_Dlg1-2-4-like"/>
    <property type="match status" value="1"/>
</dbReference>
<dbReference type="InterPro" id="IPR027417">
    <property type="entry name" value="P-loop_NTPase"/>
</dbReference>
<feature type="domain" description="PDZ" evidence="19">
    <location>
        <begin position="264"/>
        <end position="351"/>
    </location>
</feature>
<dbReference type="InterPro" id="IPR036034">
    <property type="entry name" value="PDZ_sf"/>
</dbReference>
<dbReference type="InterPro" id="IPR004172">
    <property type="entry name" value="L27_dom"/>
</dbReference>
<dbReference type="PROSITE" id="PS50052">
    <property type="entry name" value="GUANYLATE_KINASE_2"/>
    <property type="match status" value="1"/>
</dbReference>
<dbReference type="FunFam" id="2.30.30.40:FF:000058">
    <property type="entry name" value="Disks large homolog 1 isoform X1"/>
    <property type="match status" value="1"/>
</dbReference>
<dbReference type="GeneID" id="113050581"/>
<evidence type="ECO:0000256" key="3">
    <source>
        <dbReference type="ARBA" id="ARBA00004282"/>
    </source>
</evidence>
<proteinExistence type="inferred from homology"/>
<dbReference type="Pfam" id="PF10600">
    <property type="entry name" value="PDZ_assoc"/>
    <property type="match status" value="1"/>
</dbReference>
<keyword evidence="21" id="KW-1185">Reference proteome</keyword>
<dbReference type="Gene3D" id="2.30.30.40">
    <property type="entry name" value="SH3 Domains"/>
    <property type="match status" value="1"/>
</dbReference>
<dbReference type="GO" id="GO:0007268">
    <property type="term" value="P:chemical synaptic transmission"/>
    <property type="evidence" value="ECO:0007669"/>
    <property type="project" value="InterPro"/>
</dbReference>
<dbReference type="GO" id="GO:0019901">
    <property type="term" value="F:protein kinase binding"/>
    <property type="evidence" value="ECO:0007669"/>
    <property type="project" value="TreeGrafter"/>
</dbReference>
<dbReference type="SMART" id="SM00569">
    <property type="entry name" value="L27"/>
    <property type="match status" value="1"/>
</dbReference>
<dbReference type="Gene3D" id="2.30.42.10">
    <property type="match status" value="3"/>
</dbReference>
<evidence type="ECO:0000259" key="17">
    <source>
        <dbReference type="PROSITE" id="PS50002"/>
    </source>
</evidence>
<keyword evidence="7 15" id="KW-0728">SH3 domain</keyword>
<dbReference type="SMART" id="SM01277">
    <property type="entry name" value="MAGUK_N_PEST"/>
    <property type="match status" value="1"/>
</dbReference>
<feature type="region of interest" description="Disordered" evidence="16">
    <location>
        <begin position="67"/>
        <end position="135"/>
    </location>
</feature>
<evidence type="ECO:0000256" key="2">
    <source>
        <dbReference type="ARBA" id="ARBA00004221"/>
    </source>
</evidence>
<evidence type="ECO:0000259" key="19">
    <source>
        <dbReference type="PROSITE" id="PS50106"/>
    </source>
</evidence>
<keyword evidence="13" id="KW-0472">Membrane</keyword>
<gene>
    <name evidence="22" type="primary">LOC113050581</name>
</gene>
<evidence type="ECO:0000256" key="16">
    <source>
        <dbReference type="SAM" id="MobiDB-lite"/>
    </source>
</evidence>
<dbReference type="InterPro" id="IPR016313">
    <property type="entry name" value="DLG1-like"/>
</dbReference>
<dbReference type="SMART" id="SM00072">
    <property type="entry name" value="GuKc"/>
    <property type="match status" value="1"/>
</dbReference>
<dbReference type="SUPFAM" id="SSF50156">
    <property type="entry name" value="PDZ domain-like"/>
    <property type="match status" value="3"/>
</dbReference>
<evidence type="ECO:0000256" key="9">
    <source>
        <dbReference type="ARBA" id="ARBA00022490"/>
    </source>
</evidence>
<dbReference type="PANTHER" id="PTHR23119:SF5">
    <property type="entry name" value="DISKS LARGE HOMOLOG 1"/>
    <property type="match status" value="1"/>
</dbReference>
<dbReference type="RefSeq" id="XP_026069485.1">
    <property type="nucleotide sequence ID" value="XM_026213700.1"/>
</dbReference>
<dbReference type="AlphaFoldDB" id="A0A6P6KC44"/>
<dbReference type="GO" id="GO:0045197">
    <property type="term" value="P:establishment or maintenance of epithelial cell apical/basal polarity"/>
    <property type="evidence" value="ECO:0007669"/>
    <property type="project" value="TreeGrafter"/>
</dbReference>
<dbReference type="InterPro" id="IPR008145">
    <property type="entry name" value="GK/Ca_channel_bsu"/>
</dbReference>
<dbReference type="Gene3D" id="3.40.50.300">
    <property type="entry name" value="P-loop containing nucleotide triphosphate hydrolases"/>
    <property type="match status" value="1"/>
</dbReference>
<dbReference type="Gene3D" id="1.10.287.470">
    <property type="entry name" value="Helix hairpin bin"/>
    <property type="match status" value="1"/>
</dbReference>
<dbReference type="InterPro" id="IPR008144">
    <property type="entry name" value="Guanylate_kin-like_dom"/>
</dbReference>
<evidence type="ECO:0000256" key="10">
    <source>
        <dbReference type="ARBA" id="ARBA00022737"/>
    </source>
</evidence>
<reference evidence="22" key="1">
    <citation type="submission" date="2025-08" db="UniProtKB">
        <authorList>
            <consortium name="RefSeq"/>
        </authorList>
    </citation>
    <scope>IDENTIFICATION</scope>
    <source>
        <strain evidence="22">Wakin</strain>
        <tissue evidence="22">Muscle</tissue>
    </source>
</reference>
<dbReference type="PROSITE" id="PS51022">
    <property type="entry name" value="L27"/>
    <property type="match status" value="1"/>
</dbReference>
<comment type="similarity">
    <text evidence="6">Belongs to the MAGUK family.</text>
</comment>
<feature type="domain" description="L27" evidence="20">
    <location>
        <begin position="4"/>
        <end position="64"/>
    </location>
</feature>
<accession>A0A6P6KC44</accession>
<feature type="domain" description="SH3" evidence="17">
    <location>
        <begin position="623"/>
        <end position="693"/>
    </location>
</feature>
<dbReference type="InterPro" id="IPR015143">
    <property type="entry name" value="L27_1"/>
</dbReference>
<dbReference type="CDD" id="cd00071">
    <property type="entry name" value="GMPK"/>
    <property type="match status" value="1"/>
</dbReference>
<feature type="domain" description="Guanylate kinase-like" evidence="18">
    <location>
        <begin position="739"/>
        <end position="914"/>
    </location>
</feature>
<dbReference type="GO" id="GO:0070161">
    <property type="term" value="C:anchoring junction"/>
    <property type="evidence" value="ECO:0007669"/>
    <property type="project" value="UniProtKB-SubCell"/>
</dbReference>
<dbReference type="FunFam" id="2.30.42.10:FF:000049">
    <property type="entry name" value="disks large homolog 1 isoform X1"/>
    <property type="match status" value="1"/>
</dbReference>
<dbReference type="PROSITE" id="PS50106">
    <property type="entry name" value="PDZ"/>
    <property type="match status" value="3"/>
</dbReference>
<name>A0A6P6KC44_CARAU</name>
<dbReference type="PROSITE" id="PS00856">
    <property type="entry name" value="GUANYLATE_KINASE_1"/>
    <property type="match status" value="1"/>
</dbReference>
<dbReference type="Pfam" id="PF09058">
    <property type="entry name" value="L27_1"/>
    <property type="match status" value="1"/>
</dbReference>
<keyword evidence="10" id="KW-0677">Repeat</keyword>
<comment type="subcellular location">
    <subcellularLocation>
        <location evidence="2">Apical cell membrane</location>
    </subcellularLocation>
    <subcellularLocation>
        <location evidence="3">Cell junction</location>
    </subcellularLocation>
    <subcellularLocation>
        <location evidence="1">Cell membrane</location>
        <topology evidence="1">Peripheral membrane protein</topology>
    </subcellularLocation>
    <subcellularLocation>
        <location evidence="4">Cytoplasm</location>
    </subcellularLocation>
    <subcellularLocation>
        <location evidence="5">Endoplasmic reticulum membrane</location>
    </subcellularLocation>
</comment>
<keyword evidence="8" id="KW-1003">Cell membrane</keyword>
<evidence type="ECO:0000256" key="12">
    <source>
        <dbReference type="ARBA" id="ARBA00022949"/>
    </source>
</evidence>
<dbReference type="GO" id="GO:0035255">
    <property type="term" value="F:ionotropic glutamate receptor binding"/>
    <property type="evidence" value="ECO:0007669"/>
    <property type="project" value="TreeGrafter"/>
</dbReference>
<evidence type="ECO:0000256" key="11">
    <source>
        <dbReference type="ARBA" id="ARBA00022824"/>
    </source>
</evidence>
<keyword evidence="12" id="KW-0965">Cell junction</keyword>